<dbReference type="KEGG" id="daur:Daura_50020"/>
<dbReference type="RefSeq" id="WP_033362742.1">
    <property type="nucleotide sequence ID" value="NZ_CP073767.1"/>
</dbReference>
<feature type="transmembrane region" description="Helical" evidence="2">
    <location>
        <begin position="264"/>
        <end position="280"/>
    </location>
</feature>
<reference evidence="3" key="1">
    <citation type="submission" date="2021-04" db="EMBL/GenBank/DDBJ databases">
        <title>Dactylosporangium aurantiacum NRRL B-8018 full assembly.</title>
        <authorList>
            <person name="Hartkoorn R.C."/>
            <person name="Beaudoing E."/>
            <person name="Hot D."/>
        </authorList>
    </citation>
    <scope>NUCLEOTIDE SEQUENCE</scope>
    <source>
        <strain evidence="3">NRRL B-8018</strain>
    </source>
</reference>
<protein>
    <submittedName>
        <fullName evidence="3">Uncharacterized protein</fullName>
    </submittedName>
</protein>
<feature type="region of interest" description="Disordered" evidence="1">
    <location>
        <begin position="434"/>
        <end position="457"/>
    </location>
</feature>
<feature type="transmembrane region" description="Helical" evidence="2">
    <location>
        <begin position="31"/>
        <end position="64"/>
    </location>
</feature>
<dbReference type="Proteomes" id="UP001058003">
    <property type="component" value="Chromosome"/>
</dbReference>
<evidence type="ECO:0000256" key="1">
    <source>
        <dbReference type="SAM" id="MobiDB-lite"/>
    </source>
</evidence>
<keyword evidence="2" id="KW-0812">Transmembrane</keyword>
<feature type="transmembrane region" description="Helical" evidence="2">
    <location>
        <begin position="164"/>
        <end position="185"/>
    </location>
</feature>
<feature type="transmembrane region" description="Helical" evidence="2">
    <location>
        <begin position="287"/>
        <end position="307"/>
    </location>
</feature>
<organism evidence="3 4">
    <name type="scientific">Dactylosporangium aurantiacum</name>
    <dbReference type="NCBI Taxonomy" id="35754"/>
    <lineage>
        <taxon>Bacteria</taxon>
        <taxon>Bacillati</taxon>
        <taxon>Actinomycetota</taxon>
        <taxon>Actinomycetes</taxon>
        <taxon>Micromonosporales</taxon>
        <taxon>Micromonosporaceae</taxon>
        <taxon>Dactylosporangium</taxon>
    </lineage>
</organism>
<dbReference type="AlphaFoldDB" id="A0A9Q9IHY5"/>
<sequence length="457" mass="48756">MTQTLLAVLVLLVAGLPLGYAFTRAVPLALVLAPVAGAAVATAAVLLMLAFTGPLLLWFVPVYLATGYLAWRLRDRPRLPVSRWRDAALTALPLVPPLLRLGTEPVNWDTHLIWWLHAGYFTQGGDFARESIGNPVLVFSHPDYPPLASAPVALVWQLLGIRDFYPAGFVTGFLNWSAIAMLVYAVRVATVRGRPLLSWPAAIATGYAAWTPLWVIPTAGFSDAMCACAFAAGAVLVLFARPWPGTLPLALLLLSASALMKNEGLSLVVALALVGTVRWWRDRRRAALLWLPVGVAGIWSVTARLLGAETDVLAGGRFSALLHGDADTLGRLPMIIEFMAGRVGWILLLTLAAALLGHLLLRRARAGLELGADGWLWAVTAVHTAGLIFIYLITPYDIHWHLSTSVDRVVIAVAVLACASAACWGVTALTPDPVAGPDPEPAGPDPLPAREPAGEPA</sequence>
<feature type="transmembrane region" description="Helical" evidence="2">
    <location>
        <begin position="197"/>
        <end position="217"/>
    </location>
</feature>
<feature type="transmembrane region" description="Helical" evidence="2">
    <location>
        <begin position="409"/>
        <end position="429"/>
    </location>
</feature>
<dbReference type="EMBL" id="CP073767">
    <property type="protein sequence ID" value="UWZ54485.1"/>
    <property type="molecule type" value="Genomic_DNA"/>
</dbReference>
<proteinExistence type="predicted"/>
<name>A0A9Q9IHY5_9ACTN</name>
<gene>
    <name evidence="3" type="ORF">Daura_50020</name>
</gene>
<feature type="transmembrane region" description="Helical" evidence="2">
    <location>
        <begin position="343"/>
        <end position="362"/>
    </location>
</feature>
<feature type="transmembrane region" description="Helical" evidence="2">
    <location>
        <begin position="374"/>
        <end position="394"/>
    </location>
</feature>
<dbReference type="OrthoDB" id="3366867at2"/>
<keyword evidence="4" id="KW-1185">Reference proteome</keyword>
<feature type="transmembrane region" description="Helical" evidence="2">
    <location>
        <begin position="224"/>
        <end position="244"/>
    </location>
</feature>
<evidence type="ECO:0000256" key="2">
    <source>
        <dbReference type="SAM" id="Phobius"/>
    </source>
</evidence>
<accession>A0A9Q9IHY5</accession>
<feature type="compositionally biased region" description="Pro residues" evidence="1">
    <location>
        <begin position="434"/>
        <end position="449"/>
    </location>
</feature>
<keyword evidence="2" id="KW-0472">Membrane</keyword>
<evidence type="ECO:0000313" key="3">
    <source>
        <dbReference type="EMBL" id="UWZ54485.1"/>
    </source>
</evidence>
<evidence type="ECO:0000313" key="4">
    <source>
        <dbReference type="Proteomes" id="UP001058003"/>
    </source>
</evidence>
<keyword evidence="2" id="KW-1133">Transmembrane helix</keyword>